<dbReference type="AlphaFoldDB" id="A0A9Q3FBN9"/>
<evidence type="ECO:0000313" key="3">
    <source>
        <dbReference type="Proteomes" id="UP000765509"/>
    </source>
</evidence>
<reference evidence="2" key="1">
    <citation type="submission" date="2021-03" db="EMBL/GenBank/DDBJ databases">
        <title>Draft genome sequence of rust myrtle Austropuccinia psidii MF-1, a brazilian biotype.</title>
        <authorList>
            <person name="Quecine M.C."/>
            <person name="Pachon D.M.R."/>
            <person name="Bonatelli M.L."/>
            <person name="Correr F.H."/>
            <person name="Franceschini L.M."/>
            <person name="Leite T.F."/>
            <person name="Margarido G.R.A."/>
            <person name="Almeida C.A."/>
            <person name="Ferrarezi J.A."/>
            <person name="Labate C.A."/>
        </authorList>
    </citation>
    <scope>NUCLEOTIDE SEQUENCE</scope>
    <source>
        <strain evidence="2">MF-1</strain>
    </source>
</reference>
<evidence type="ECO:0000313" key="2">
    <source>
        <dbReference type="EMBL" id="MBW0536294.1"/>
    </source>
</evidence>
<feature type="region of interest" description="Disordered" evidence="1">
    <location>
        <begin position="1"/>
        <end position="46"/>
    </location>
</feature>
<organism evidence="2 3">
    <name type="scientific">Austropuccinia psidii MF-1</name>
    <dbReference type="NCBI Taxonomy" id="1389203"/>
    <lineage>
        <taxon>Eukaryota</taxon>
        <taxon>Fungi</taxon>
        <taxon>Dikarya</taxon>
        <taxon>Basidiomycota</taxon>
        <taxon>Pucciniomycotina</taxon>
        <taxon>Pucciniomycetes</taxon>
        <taxon>Pucciniales</taxon>
        <taxon>Sphaerophragmiaceae</taxon>
        <taxon>Austropuccinia</taxon>
    </lineage>
</organism>
<feature type="compositionally biased region" description="Basic and acidic residues" evidence="1">
    <location>
        <begin position="114"/>
        <end position="132"/>
    </location>
</feature>
<dbReference type="EMBL" id="AVOT02041023">
    <property type="protein sequence ID" value="MBW0536294.1"/>
    <property type="molecule type" value="Genomic_DNA"/>
</dbReference>
<dbReference type="Proteomes" id="UP000765509">
    <property type="component" value="Unassembled WGS sequence"/>
</dbReference>
<keyword evidence="3" id="KW-1185">Reference proteome</keyword>
<feature type="compositionally biased region" description="Basic and acidic residues" evidence="1">
    <location>
        <begin position="158"/>
        <end position="180"/>
    </location>
</feature>
<feature type="region of interest" description="Disordered" evidence="1">
    <location>
        <begin position="75"/>
        <end position="221"/>
    </location>
</feature>
<accession>A0A9Q3FBN9</accession>
<feature type="compositionally biased region" description="Polar residues" evidence="1">
    <location>
        <begin position="101"/>
        <end position="111"/>
    </location>
</feature>
<protein>
    <submittedName>
        <fullName evidence="2">Uncharacterized protein</fullName>
    </submittedName>
</protein>
<name>A0A9Q3FBN9_9BASI</name>
<gene>
    <name evidence="2" type="ORF">O181_076009</name>
</gene>
<feature type="compositionally biased region" description="Low complexity" evidence="1">
    <location>
        <begin position="1"/>
        <end position="16"/>
    </location>
</feature>
<evidence type="ECO:0000256" key="1">
    <source>
        <dbReference type="SAM" id="MobiDB-lite"/>
    </source>
</evidence>
<sequence length="221" mass="23892">MEDSRTSTSSQRLSSTFDTLIESPEADMTAIPGVRPESFPTGRNRDIPVSVQKLVYGSKAAGVGASYSSLDRHNELLSSSEDAHGHRKDRRTSEGLDTHVLQRTSPTNKSLVENPKHVIKGPEEEFGPRKGEQPSGSSSSLHKQKSASKSSKKGQASPKEHSEGPAKGKGKGKTEVEHSLPTEFQNSQEREDSHGQCVQYGKNSDGIQKQGGGKIEPMISK</sequence>
<comment type="caution">
    <text evidence="2">The sequence shown here is derived from an EMBL/GenBank/DDBJ whole genome shotgun (WGS) entry which is preliminary data.</text>
</comment>
<feature type="compositionally biased region" description="Basic residues" evidence="1">
    <location>
        <begin position="142"/>
        <end position="152"/>
    </location>
</feature>
<proteinExistence type="predicted"/>